<dbReference type="SMART" id="SM00324">
    <property type="entry name" value="RhoGAP"/>
    <property type="match status" value="1"/>
</dbReference>
<dbReference type="PANTHER" id="PTHR23177:SF35">
    <property type="entry name" value="RHO GTPASE-ACTIVATING PROTEIN GACA"/>
    <property type="match status" value="1"/>
</dbReference>
<evidence type="ECO:0000259" key="3">
    <source>
        <dbReference type="PROSITE" id="PS50238"/>
    </source>
</evidence>
<dbReference type="GO" id="GO:0007165">
    <property type="term" value="P:signal transduction"/>
    <property type="evidence" value="ECO:0007669"/>
    <property type="project" value="InterPro"/>
</dbReference>
<feature type="domain" description="Rho-GAP" evidence="3">
    <location>
        <begin position="301"/>
        <end position="488"/>
    </location>
</feature>
<dbReference type="InterPro" id="IPR011993">
    <property type="entry name" value="PH-like_dom_sf"/>
</dbReference>
<dbReference type="InterPro" id="IPR036936">
    <property type="entry name" value="CRIB_dom_sf"/>
</dbReference>
<dbReference type="CDD" id="cd00159">
    <property type="entry name" value="RhoGAP"/>
    <property type="match status" value="1"/>
</dbReference>
<dbReference type="Proteomes" id="UP000243217">
    <property type="component" value="Unassembled WGS sequence"/>
</dbReference>
<sequence length="488" mass="54889">MPMRPESMVYSFNAAMFELDSATHEWVLKHVDSDIVQIYLFMDNTSCFRMIGWIEDTGEVLIKNPLTAECIWLDVTESFAQFTTAKEFTFGLSFSDASVATEASNVMHKILDTLHILKNGNQKHAIKDMMQDLKQYFDYIQTNGVGALKEESNVDLLITTQIAAGDTNLQLENANSHVPSSAKDERIKTKRSSSVPQPSCSINNFELRRGSYPLAMAPHLPHIRRCSSPMSTTSSRGSRRQSLASPKPIALSYSSKILPEDERISRPYQTKQELHVTFNAELARYEGLPVAWRGLNKQFGLPIDAVPKRKVVGYEGKIPAVLQMMKDYLILHGGLDTEGIFRLAPDKEACNRVKDAMNNGNFTGCNDVHIVANLIKVWFRELPESLFNVFPEKLIYKVCSMNDPIQVLSILDDISSSQKNVILWLLDLMCLVVKNEKQTKMSAKNMAIVLSPNLFSIESDNPMVALTMSRQVAEFTTIILNARLHTAE</sequence>
<dbReference type="Gene3D" id="1.10.555.10">
    <property type="entry name" value="Rho GTPase activation protein"/>
    <property type="match status" value="1"/>
</dbReference>
<keyword evidence="1" id="KW-0343">GTPase activation</keyword>
<dbReference type="SUPFAM" id="SSF50729">
    <property type="entry name" value="PH domain-like"/>
    <property type="match status" value="1"/>
</dbReference>
<keyword evidence="5" id="KW-1185">Reference proteome</keyword>
<proteinExistence type="predicted"/>
<evidence type="ECO:0000256" key="2">
    <source>
        <dbReference type="SAM" id="MobiDB-lite"/>
    </source>
</evidence>
<reference evidence="4 5" key="1">
    <citation type="journal article" date="2014" name="Genome Biol. Evol.">
        <title>The secreted proteins of Achlya hypogyna and Thraustotheca clavata identify the ancestral oomycete secretome and reveal gene acquisitions by horizontal gene transfer.</title>
        <authorList>
            <person name="Misner I."/>
            <person name="Blouin N."/>
            <person name="Leonard G."/>
            <person name="Richards T.A."/>
            <person name="Lane C.E."/>
        </authorList>
    </citation>
    <scope>NUCLEOTIDE SEQUENCE [LARGE SCALE GENOMIC DNA]</scope>
    <source>
        <strain evidence="4 5">ATCC 34112</strain>
    </source>
</reference>
<organism evidence="4 5">
    <name type="scientific">Thraustotheca clavata</name>
    <dbReference type="NCBI Taxonomy" id="74557"/>
    <lineage>
        <taxon>Eukaryota</taxon>
        <taxon>Sar</taxon>
        <taxon>Stramenopiles</taxon>
        <taxon>Oomycota</taxon>
        <taxon>Saprolegniomycetes</taxon>
        <taxon>Saprolegniales</taxon>
        <taxon>Achlyaceae</taxon>
        <taxon>Thraustotheca</taxon>
    </lineage>
</organism>
<dbReference type="EMBL" id="JNBS01000404">
    <property type="protein sequence ID" value="OQS05916.1"/>
    <property type="molecule type" value="Genomic_DNA"/>
</dbReference>
<dbReference type="Gene3D" id="3.90.810.10">
    <property type="entry name" value="CRIB domain"/>
    <property type="match status" value="1"/>
</dbReference>
<evidence type="ECO:0000313" key="5">
    <source>
        <dbReference type="Proteomes" id="UP000243217"/>
    </source>
</evidence>
<dbReference type="OrthoDB" id="185175at2759"/>
<dbReference type="AlphaFoldDB" id="A0A1W0A6K8"/>
<gene>
    <name evidence="4" type="ORF">THRCLA_02008</name>
</gene>
<dbReference type="SUPFAM" id="SSF48350">
    <property type="entry name" value="GTPase activation domain, GAP"/>
    <property type="match status" value="1"/>
</dbReference>
<dbReference type="STRING" id="74557.A0A1W0A6K8"/>
<dbReference type="Gene3D" id="2.30.29.30">
    <property type="entry name" value="Pleckstrin-homology domain (PH domain)/Phosphotyrosine-binding domain (PTB)"/>
    <property type="match status" value="1"/>
</dbReference>
<evidence type="ECO:0000256" key="1">
    <source>
        <dbReference type="ARBA" id="ARBA00022468"/>
    </source>
</evidence>
<comment type="caution">
    <text evidence="4">The sequence shown here is derived from an EMBL/GenBank/DDBJ whole genome shotgun (WGS) entry which is preliminary data.</text>
</comment>
<dbReference type="PROSITE" id="PS50238">
    <property type="entry name" value="RHOGAP"/>
    <property type="match status" value="1"/>
</dbReference>
<dbReference type="InterPro" id="IPR008936">
    <property type="entry name" value="Rho_GTPase_activation_prot"/>
</dbReference>
<dbReference type="PANTHER" id="PTHR23177">
    <property type="entry name" value="MKIAA1688 PROTEIN"/>
    <property type="match status" value="1"/>
</dbReference>
<dbReference type="InterPro" id="IPR044785">
    <property type="entry name" value="RopGAP1-5"/>
</dbReference>
<feature type="region of interest" description="Disordered" evidence="2">
    <location>
        <begin position="174"/>
        <end position="200"/>
    </location>
</feature>
<dbReference type="InterPro" id="IPR000198">
    <property type="entry name" value="RhoGAP_dom"/>
</dbReference>
<dbReference type="Pfam" id="PF00620">
    <property type="entry name" value="RhoGAP"/>
    <property type="match status" value="1"/>
</dbReference>
<feature type="compositionally biased region" description="Low complexity" evidence="2">
    <location>
        <begin position="226"/>
        <end position="242"/>
    </location>
</feature>
<feature type="region of interest" description="Disordered" evidence="2">
    <location>
        <begin position="224"/>
        <end position="246"/>
    </location>
</feature>
<evidence type="ECO:0000313" key="4">
    <source>
        <dbReference type="EMBL" id="OQS05916.1"/>
    </source>
</evidence>
<accession>A0A1W0A6K8</accession>
<protein>
    <recommendedName>
        <fullName evidence="3">Rho-GAP domain-containing protein</fullName>
    </recommendedName>
</protein>
<dbReference type="GO" id="GO:0005096">
    <property type="term" value="F:GTPase activator activity"/>
    <property type="evidence" value="ECO:0007669"/>
    <property type="project" value="UniProtKB-KW"/>
</dbReference>
<name>A0A1W0A6K8_9STRA</name>